<comment type="subcellular location">
    <subcellularLocation>
        <location evidence="3">Mitochondrion</location>
    </subcellularLocation>
</comment>
<dbReference type="InterPro" id="IPR041082">
    <property type="entry name" value="Suv3_C_1"/>
</dbReference>
<organism evidence="15 16">
    <name type="scientific">Habropoda laboriosa</name>
    <dbReference type="NCBI Taxonomy" id="597456"/>
    <lineage>
        <taxon>Eukaryota</taxon>
        <taxon>Metazoa</taxon>
        <taxon>Ecdysozoa</taxon>
        <taxon>Arthropoda</taxon>
        <taxon>Hexapoda</taxon>
        <taxon>Insecta</taxon>
        <taxon>Pterygota</taxon>
        <taxon>Neoptera</taxon>
        <taxon>Endopterygota</taxon>
        <taxon>Hymenoptera</taxon>
        <taxon>Apocrita</taxon>
        <taxon>Aculeata</taxon>
        <taxon>Apoidea</taxon>
        <taxon>Anthophila</taxon>
        <taxon>Apidae</taxon>
        <taxon>Habropoda</taxon>
    </lineage>
</organism>
<dbReference type="Pfam" id="PF22527">
    <property type="entry name" value="DEXQc_Suv3"/>
    <property type="match status" value="1"/>
</dbReference>
<dbReference type="EC" id="3.6.4.13" evidence="5"/>
<reference evidence="15 16" key="1">
    <citation type="submission" date="2015-07" db="EMBL/GenBank/DDBJ databases">
        <title>The genome of Habropoda laboriosa.</title>
        <authorList>
            <person name="Pan H."/>
            <person name="Kapheim K."/>
        </authorList>
    </citation>
    <scope>NUCLEOTIDE SEQUENCE [LARGE SCALE GENOMIC DNA]</scope>
    <source>
        <strain evidence="15">0110345459</strain>
    </source>
</reference>
<evidence type="ECO:0000256" key="2">
    <source>
        <dbReference type="ARBA" id="ARBA00001946"/>
    </source>
</evidence>
<dbReference type="SUPFAM" id="SSF52540">
    <property type="entry name" value="P-loop containing nucleoside triphosphate hydrolases"/>
    <property type="match status" value="2"/>
</dbReference>
<evidence type="ECO:0000256" key="3">
    <source>
        <dbReference type="ARBA" id="ARBA00004173"/>
    </source>
</evidence>
<dbReference type="Gene3D" id="1.20.272.40">
    <property type="match status" value="1"/>
</dbReference>
<dbReference type="Pfam" id="PF18114">
    <property type="entry name" value="Suv3_N"/>
    <property type="match status" value="1"/>
</dbReference>
<dbReference type="Gene3D" id="3.40.50.300">
    <property type="entry name" value="P-loop containing nucleotide triphosphate hydrolases"/>
    <property type="match status" value="2"/>
</dbReference>
<dbReference type="FunFam" id="3.40.50.300:FF:000446">
    <property type="entry name" value="ATP-dependent RNA helicase SUPV3L1, mitochondrial"/>
    <property type="match status" value="1"/>
</dbReference>
<evidence type="ECO:0000256" key="13">
    <source>
        <dbReference type="ARBA" id="ARBA00069703"/>
    </source>
</evidence>
<evidence type="ECO:0000256" key="5">
    <source>
        <dbReference type="ARBA" id="ARBA00012552"/>
    </source>
</evidence>
<dbReference type="InterPro" id="IPR027417">
    <property type="entry name" value="P-loop_NTPase"/>
</dbReference>
<dbReference type="FunFam" id="1.20.58.1080:FF:000001">
    <property type="entry name" value="ATP-dependent RNA helicase SUPV3L1, mitochondrial"/>
    <property type="match status" value="1"/>
</dbReference>
<accession>A0A0L7R2E8</accession>
<comment type="catalytic activity">
    <reaction evidence="12">
        <text>ATP + H2O = ADP + phosphate + H(+)</text>
        <dbReference type="Rhea" id="RHEA:13065"/>
        <dbReference type="ChEBI" id="CHEBI:15377"/>
        <dbReference type="ChEBI" id="CHEBI:15378"/>
        <dbReference type="ChEBI" id="CHEBI:30616"/>
        <dbReference type="ChEBI" id="CHEBI:43474"/>
        <dbReference type="ChEBI" id="CHEBI:456216"/>
        <dbReference type="EC" id="3.6.4.13"/>
    </reaction>
</comment>
<dbReference type="Proteomes" id="UP000053825">
    <property type="component" value="Unassembled WGS sequence"/>
</dbReference>
<dbReference type="PROSITE" id="PS51194">
    <property type="entry name" value="HELICASE_CTER"/>
    <property type="match status" value="1"/>
</dbReference>
<name>A0A0L7R2E8_9HYME</name>
<comment type="cofactor">
    <cofactor evidence="2">
        <name>Mg(2+)</name>
        <dbReference type="ChEBI" id="CHEBI:18420"/>
    </cofactor>
</comment>
<dbReference type="Gene3D" id="1.10.1740.140">
    <property type="match status" value="1"/>
</dbReference>
<dbReference type="PANTHER" id="PTHR12131:SF1">
    <property type="entry name" value="ATP-DEPENDENT RNA HELICASE SUPV3L1, MITOCHONDRIAL-RELATED"/>
    <property type="match status" value="1"/>
</dbReference>
<evidence type="ECO:0000256" key="8">
    <source>
        <dbReference type="ARBA" id="ARBA00022806"/>
    </source>
</evidence>
<keyword evidence="10" id="KW-0809">Transit peptide</keyword>
<dbReference type="STRING" id="597456.A0A0L7R2E8"/>
<keyword evidence="7" id="KW-0378">Hydrolase</keyword>
<evidence type="ECO:0000313" key="15">
    <source>
        <dbReference type="EMBL" id="KOC65052.1"/>
    </source>
</evidence>
<dbReference type="Pfam" id="PF00271">
    <property type="entry name" value="Helicase_C"/>
    <property type="match status" value="1"/>
</dbReference>
<proteinExistence type="inferred from homology"/>
<dbReference type="PANTHER" id="PTHR12131">
    <property type="entry name" value="ATP-DEPENDENT RNA AND DNA HELICASE"/>
    <property type="match status" value="1"/>
</dbReference>
<dbReference type="EMBL" id="KQ414666">
    <property type="protein sequence ID" value="KOC65052.1"/>
    <property type="molecule type" value="Genomic_DNA"/>
</dbReference>
<evidence type="ECO:0000256" key="10">
    <source>
        <dbReference type="ARBA" id="ARBA00022946"/>
    </source>
</evidence>
<sequence length="750" mass="85707">MVLTCFLNIFFRQLKPTVKLTQSIKRKHSKHNSNISSLFEPVPVKTELKDANVGAELSGTLNKITIIQTLCSFANKDAIKDLSKSHGLDEMIFDKTMNSFRKYCVDSDTLPTDLHIVLSDIIQEAGNITDIFPYFLRFAKQMYPHLDCLDELKKISDLRNPAYWYPVARHKKRKIIFHAGPTNSGKTYHALQNFMKAKSGVYCGPLKLLANEVSNKCNSMGTPCDLITGEEHKYAKSVEYPAKHVSCSVEMANIQNTYEVAIIDEIQLIRDPNRGWAWTRAFLGIAADEVHLCGEHAAISLIQSMCLATGELVEVKEYERLTKLEVENSALCSLNNIQPGDCIVCFSRNEIFSVSNNIEKLGKKVAVIYGSLPPATKLAQAARFNDIDNPCKILVATNAIGMGLNLHIRRIIFYSLSQPTLNEKGDIEMDTISVSSALQIAGRAGRYGTEWKTGFVTTYKPEDLSLLKNLLQQKPEEILQAGLHPTSDQIELYAYYLPNAPLSNLIDIFIALCKMDHSLYFICNLDDFKFLADMIQHIPLPLRQRYVFCCAPVNRKVPLTCSMLLKYARQCSKDKQATISWLRTQIKWPLEIPSTIKHLIHLEGVFDVLDVYLWLSYRMPDLFPDANEVRELQRELDKIIDVGIKNITNLFRRPKESTNAQTYNEGKKDEKFNGIKNSSNFYTSEQYFIYFTDKHRRKETLTNSLIAQGLLTPKMLEQLRVEWSMVKKIFPYINKSLCPLYTFLYNFFYK</sequence>
<gene>
    <name evidence="15" type="ORF">WH47_04642</name>
</gene>
<evidence type="ECO:0000256" key="4">
    <source>
        <dbReference type="ARBA" id="ARBA00008708"/>
    </source>
</evidence>
<dbReference type="GO" id="GO:0045025">
    <property type="term" value="C:mitochondrial degradosome"/>
    <property type="evidence" value="ECO:0007669"/>
    <property type="project" value="TreeGrafter"/>
</dbReference>
<evidence type="ECO:0000256" key="6">
    <source>
        <dbReference type="ARBA" id="ARBA00022741"/>
    </source>
</evidence>
<dbReference type="InterPro" id="IPR050699">
    <property type="entry name" value="RNA-DNA_Helicase"/>
</dbReference>
<dbReference type="GO" id="GO:0016787">
    <property type="term" value="F:hydrolase activity"/>
    <property type="evidence" value="ECO:0007669"/>
    <property type="project" value="UniProtKB-KW"/>
</dbReference>
<evidence type="ECO:0000256" key="12">
    <source>
        <dbReference type="ARBA" id="ARBA00047984"/>
    </source>
</evidence>
<dbReference type="InterPro" id="IPR041453">
    <property type="entry name" value="Suv3_N"/>
</dbReference>
<dbReference type="SMART" id="SM00490">
    <property type="entry name" value="HELICc"/>
    <property type="match status" value="1"/>
</dbReference>
<evidence type="ECO:0000256" key="7">
    <source>
        <dbReference type="ARBA" id="ARBA00022801"/>
    </source>
</evidence>
<dbReference type="InterPro" id="IPR044774">
    <property type="entry name" value="Suv3_DEXQc"/>
</dbReference>
<protein>
    <recommendedName>
        <fullName evidence="13">ATP-dependent RNA helicase SUV3 homolog, mitochondrial</fullName>
        <ecNumber evidence="5">3.6.4.13</ecNumber>
    </recommendedName>
</protein>
<dbReference type="CDD" id="cd18805">
    <property type="entry name" value="SF2_C_suv3"/>
    <property type="match status" value="1"/>
</dbReference>
<dbReference type="AlphaFoldDB" id="A0A0L7R2E8"/>
<evidence type="ECO:0000256" key="1">
    <source>
        <dbReference type="ARBA" id="ARBA00001936"/>
    </source>
</evidence>
<dbReference type="Gene3D" id="1.20.58.1080">
    <property type="match status" value="1"/>
</dbReference>
<evidence type="ECO:0000259" key="14">
    <source>
        <dbReference type="PROSITE" id="PS51194"/>
    </source>
</evidence>
<dbReference type="FunFam" id="3.40.50.300:FF:000269">
    <property type="entry name" value="ATP-dependent RNA helicase SUPV3L1, mitochondrial"/>
    <property type="match status" value="1"/>
</dbReference>
<evidence type="ECO:0000256" key="9">
    <source>
        <dbReference type="ARBA" id="ARBA00022840"/>
    </source>
</evidence>
<keyword evidence="9" id="KW-0067">ATP-binding</keyword>
<dbReference type="Pfam" id="PF18147">
    <property type="entry name" value="Suv3_C_1"/>
    <property type="match status" value="1"/>
</dbReference>
<dbReference type="InterPro" id="IPR055206">
    <property type="entry name" value="DEXQc_SUV3"/>
</dbReference>
<keyword evidence="6" id="KW-0547">Nucleotide-binding</keyword>
<evidence type="ECO:0000313" key="16">
    <source>
        <dbReference type="Proteomes" id="UP000053825"/>
    </source>
</evidence>
<dbReference type="CDD" id="cd17913">
    <property type="entry name" value="DEXQc_Suv3"/>
    <property type="match status" value="1"/>
</dbReference>
<keyword evidence="11" id="KW-0496">Mitochondrion</keyword>
<dbReference type="GO" id="GO:0005524">
    <property type="term" value="F:ATP binding"/>
    <property type="evidence" value="ECO:0007669"/>
    <property type="project" value="UniProtKB-KW"/>
</dbReference>
<dbReference type="GO" id="GO:0003724">
    <property type="term" value="F:RNA helicase activity"/>
    <property type="evidence" value="ECO:0007669"/>
    <property type="project" value="UniProtKB-EC"/>
</dbReference>
<dbReference type="InterPro" id="IPR001650">
    <property type="entry name" value="Helicase_C-like"/>
</dbReference>
<evidence type="ECO:0000256" key="11">
    <source>
        <dbReference type="ARBA" id="ARBA00023128"/>
    </source>
</evidence>
<comment type="similarity">
    <text evidence="4">Belongs to the helicase family.</text>
</comment>
<keyword evidence="8 15" id="KW-0347">Helicase</keyword>
<dbReference type="OrthoDB" id="6692397at2759"/>
<keyword evidence="16" id="KW-1185">Reference proteome</keyword>
<dbReference type="InterPro" id="IPR022192">
    <property type="entry name" value="SUV3_C"/>
</dbReference>
<comment type="cofactor">
    <cofactor evidence="1">
        <name>Mn(2+)</name>
        <dbReference type="ChEBI" id="CHEBI:29035"/>
    </cofactor>
</comment>
<dbReference type="GO" id="GO:0000965">
    <property type="term" value="P:mitochondrial RNA 3'-end processing"/>
    <property type="evidence" value="ECO:0007669"/>
    <property type="project" value="TreeGrafter"/>
</dbReference>
<feature type="domain" description="Helicase C-terminal" evidence="14">
    <location>
        <begin position="316"/>
        <end position="494"/>
    </location>
</feature>
<dbReference type="Pfam" id="PF12513">
    <property type="entry name" value="SUV3_C"/>
    <property type="match status" value="1"/>
</dbReference>